<protein>
    <recommendedName>
        <fullName evidence="2">C2 domain-containing protein</fullName>
    </recommendedName>
</protein>
<sequence>SLVMGPVLNNKPQEQTKFIVPQIFVDYGSRRQSYASDYFRRASAESLSSRRTSAASVETDRRGSGSSLSSRRTSVQSDERRGSGSSLCSRRTSLLSDGTSRRDSGSSKSSKGSRKGSNASSGRYDDTDELLADFSDSEILEMDEDNENFEDKPVEARRSSLEEPTDPTQGKKKKKPYRRSHSLAEIRRPSAIYVPEASRSKADGRRVTVNSLVVSSMNALDNTMNPVAPPYHRKKPKLRPPPGIGLPDAPFLMHDLNLEEMIAPRYLPPVMPTGKLKVQLNFSDDRTKLNVIIIEASNLRISGLSASTDMNPYVKAFLVPGRQYKYRTKTIHKTRNPVFLEKFSIDDLAPRDITDESSLEFQVYSSHHITRRHLVGMASVYLKDVGGFENGQTELVILPQTFFRLHQGDIRITGCYQPVAGKIAFSVIEARNIPRVSLLGTVNPYVKVEMYVNGIREAKHKTKVRQNTQDPLWNHPCVFDINRENPKLLGHMFVFHVIHKDMMMGVQKIGQVELGWYSHGEQLDHCKFSFE</sequence>
<dbReference type="SMART" id="SM00239">
    <property type="entry name" value="C2"/>
    <property type="match status" value="2"/>
</dbReference>
<dbReference type="PANTHER" id="PTHR10024:SF374">
    <property type="entry name" value="C2 DOMAIN-CONTAINING PROTEIN"/>
    <property type="match status" value="1"/>
</dbReference>
<organism evidence="3 4">
    <name type="scientific">Sinanodonta woodiana</name>
    <name type="common">Chinese pond mussel</name>
    <name type="synonym">Anodonta woodiana</name>
    <dbReference type="NCBI Taxonomy" id="1069815"/>
    <lineage>
        <taxon>Eukaryota</taxon>
        <taxon>Metazoa</taxon>
        <taxon>Spiralia</taxon>
        <taxon>Lophotrochozoa</taxon>
        <taxon>Mollusca</taxon>
        <taxon>Bivalvia</taxon>
        <taxon>Autobranchia</taxon>
        <taxon>Heteroconchia</taxon>
        <taxon>Palaeoheterodonta</taxon>
        <taxon>Unionida</taxon>
        <taxon>Unionoidea</taxon>
        <taxon>Unionidae</taxon>
        <taxon>Unioninae</taxon>
        <taxon>Sinanodonta</taxon>
    </lineage>
</organism>
<dbReference type="InterPro" id="IPR035892">
    <property type="entry name" value="C2_domain_sf"/>
</dbReference>
<dbReference type="PROSITE" id="PS50004">
    <property type="entry name" value="C2"/>
    <property type="match status" value="2"/>
</dbReference>
<dbReference type="PANTHER" id="PTHR10024">
    <property type="entry name" value="SYNAPTOTAGMIN"/>
    <property type="match status" value="1"/>
</dbReference>
<feature type="compositionally biased region" description="Basic and acidic residues" evidence="1">
    <location>
        <begin position="149"/>
        <end position="161"/>
    </location>
</feature>
<feature type="region of interest" description="Disordered" evidence="1">
    <location>
        <begin position="40"/>
        <end position="184"/>
    </location>
</feature>
<evidence type="ECO:0000256" key="1">
    <source>
        <dbReference type="SAM" id="MobiDB-lite"/>
    </source>
</evidence>
<feature type="domain" description="C2" evidence="2">
    <location>
        <begin position="406"/>
        <end position="530"/>
    </location>
</feature>
<dbReference type="Proteomes" id="UP001634394">
    <property type="component" value="Unassembled WGS sequence"/>
</dbReference>
<feature type="compositionally biased region" description="Basic residues" evidence="1">
    <location>
        <begin position="170"/>
        <end position="181"/>
    </location>
</feature>
<dbReference type="Pfam" id="PF00168">
    <property type="entry name" value="C2"/>
    <property type="match status" value="2"/>
</dbReference>
<reference evidence="3 4" key="1">
    <citation type="submission" date="2024-11" db="EMBL/GenBank/DDBJ databases">
        <title>Chromosome-level genome assembly of the freshwater bivalve Anodonta woodiana.</title>
        <authorList>
            <person name="Chen X."/>
        </authorList>
    </citation>
    <scope>NUCLEOTIDE SEQUENCE [LARGE SCALE GENOMIC DNA]</scope>
    <source>
        <strain evidence="3">MN2024</strain>
        <tissue evidence="3">Gills</tissue>
    </source>
</reference>
<feature type="compositionally biased region" description="Low complexity" evidence="1">
    <location>
        <begin position="106"/>
        <end position="122"/>
    </location>
</feature>
<gene>
    <name evidence="3" type="ORF">ACJMK2_037364</name>
</gene>
<accession>A0ABD3WK35</accession>
<evidence type="ECO:0000259" key="2">
    <source>
        <dbReference type="PROSITE" id="PS50004"/>
    </source>
</evidence>
<dbReference type="InterPro" id="IPR000008">
    <property type="entry name" value="C2_dom"/>
</dbReference>
<feature type="compositionally biased region" description="Low complexity" evidence="1">
    <location>
        <begin position="83"/>
        <end position="98"/>
    </location>
</feature>
<feature type="compositionally biased region" description="Low complexity" evidence="1">
    <location>
        <begin position="64"/>
        <end position="74"/>
    </location>
</feature>
<feature type="non-terminal residue" evidence="3">
    <location>
        <position position="1"/>
    </location>
</feature>
<dbReference type="EMBL" id="JBJQND010000006">
    <property type="protein sequence ID" value="KAL3874334.1"/>
    <property type="molecule type" value="Genomic_DNA"/>
</dbReference>
<dbReference type="Gene3D" id="2.60.40.150">
    <property type="entry name" value="C2 domain"/>
    <property type="match status" value="2"/>
</dbReference>
<evidence type="ECO:0000313" key="4">
    <source>
        <dbReference type="Proteomes" id="UP001634394"/>
    </source>
</evidence>
<comment type="caution">
    <text evidence="3">The sequence shown here is derived from an EMBL/GenBank/DDBJ whole genome shotgun (WGS) entry which is preliminary data.</text>
</comment>
<dbReference type="CDD" id="cd00276">
    <property type="entry name" value="C2B_Synaptotagmin"/>
    <property type="match status" value="1"/>
</dbReference>
<proteinExistence type="predicted"/>
<dbReference type="SUPFAM" id="SSF49562">
    <property type="entry name" value="C2 domain (Calcium/lipid-binding domain, CaLB)"/>
    <property type="match status" value="2"/>
</dbReference>
<keyword evidence="4" id="KW-1185">Reference proteome</keyword>
<feature type="compositionally biased region" description="Acidic residues" evidence="1">
    <location>
        <begin position="126"/>
        <end position="148"/>
    </location>
</feature>
<name>A0ABD3WK35_SINWO</name>
<dbReference type="AlphaFoldDB" id="A0ABD3WK35"/>
<evidence type="ECO:0000313" key="3">
    <source>
        <dbReference type="EMBL" id="KAL3874334.1"/>
    </source>
</evidence>
<feature type="domain" description="C2" evidence="2">
    <location>
        <begin position="272"/>
        <end position="398"/>
    </location>
</feature>
<feature type="compositionally biased region" description="Low complexity" evidence="1">
    <location>
        <begin position="44"/>
        <end position="56"/>
    </location>
</feature>